<sequence>MKKYVALKTIGVWMDHAEAKIIHPGQSAAAIEVFHSPVQSRIRIPGEVPDGTRLGDYRSTNNEFTKHHTTQNEIHSYYKQLAQKLQSYDEILIFGPAPARNEFHNYLSKEKNFAKKRILVKPGDYITDNQLVEFVRENLV</sequence>
<protein>
    <submittedName>
        <fullName evidence="1">Uncharacterized protein</fullName>
    </submittedName>
</protein>
<accession>A0A9D7XSU6</accession>
<dbReference type="Proteomes" id="UP000808337">
    <property type="component" value="Unassembled WGS sequence"/>
</dbReference>
<reference evidence="1 2" key="1">
    <citation type="submission" date="2020-10" db="EMBL/GenBank/DDBJ databases">
        <title>Connecting structure to function with the recovery of over 1000 high-quality activated sludge metagenome-assembled genomes encoding full-length rRNA genes using long-read sequencing.</title>
        <authorList>
            <person name="Singleton C.M."/>
            <person name="Petriglieri F."/>
            <person name="Kristensen J.M."/>
            <person name="Kirkegaard R.H."/>
            <person name="Michaelsen T.Y."/>
            <person name="Andersen M.H."/>
            <person name="Karst S.M."/>
            <person name="Dueholm M.S."/>
            <person name="Nielsen P.H."/>
            <person name="Albertsen M."/>
        </authorList>
    </citation>
    <scope>NUCLEOTIDE SEQUENCE [LARGE SCALE GENOMIC DNA]</scope>
    <source>
        <strain evidence="1">Ribe_18-Q3-R11-54_MAXAC.273</strain>
    </source>
</reference>
<evidence type="ECO:0000313" key="1">
    <source>
        <dbReference type="EMBL" id="MBK9985376.1"/>
    </source>
</evidence>
<evidence type="ECO:0000313" key="2">
    <source>
        <dbReference type="Proteomes" id="UP000808337"/>
    </source>
</evidence>
<gene>
    <name evidence="1" type="ORF">IPP15_24055</name>
</gene>
<name>A0A9D7XSU6_9BACT</name>
<proteinExistence type="predicted"/>
<dbReference type="SUPFAM" id="SSF53137">
    <property type="entry name" value="Translational machinery components"/>
    <property type="match status" value="1"/>
</dbReference>
<dbReference type="Gene3D" id="3.30.420.60">
    <property type="entry name" value="eRF1 domain 2"/>
    <property type="match status" value="1"/>
</dbReference>
<organism evidence="1 2">
    <name type="scientific">Candidatus Opimibacter skivensis</name>
    <dbReference type="NCBI Taxonomy" id="2982028"/>
    <lineage>
        <taxon>Bacteria</taxon>
        <taxon>Pseudomonadati</taxon>
        <taxon>Bacteroidota</taxon>
        <taxon>Saprospiria</taxon>
        <taxon>Saprospirales</taxon>
        <taxon>Saprospiraceae</taxon>
        <taxon>Candidatus Opimibacter</taxon>
    </lineage>
</organism>
<dbReference type="InterPro" id="IPR042226">
    <property type="entry name" value="eFR1_2_sf"/>
</dbReference>
<dbReference type="AlphaFoldDB" id="A0A9D7XSU6"/>
<dbReference type="EMBL" id="JADKGY010000035">
    <property type="protein sequence ID" value="MBK9985376.1"/>
    <property type="molecule type" value="Genomic_DNA"/>
</dbReference>
<comment type="caution">
    <text evidence="1">The sequence shown here is derived from an EMBL/GenBank/DDBJ whole genome shotgun (WGS) entry which is preliminary data.</text>
</comment>